<accession>A0A9W8HN53</accession>
<dbReference type="EMBL" id="JANBUM010000090">
    <property type="protein sequence ID" value="KAJ2785331.1"/>
    <property type="molecule type" value="Genomic_DNA"/>
</dbReference>
<proteinExistence type="predicted"/>
<reference evidence="1" key="1">
    <citation type="submission" date="2022-07" db="EMBL/GenBank/DDBJ databases">
        <title>Phylogenomic reconstructions and comparative analyses of Kickxellomycotina fungi.</title>
        <authorList>
            <person name="Reynolds N.K."/>
            <person name="Stajich J.E."/>
            <person name="Barry K."/>
            <person name="Grigoriev I.V."/>
            <person name="Crous P."/>
            <person name="Smith M.E."/>
        </authorList>
    </citation>
    <scope>NUCLEOTIDE SEQUENCE</scope>
    <source>
        <strain evidence="1">BCRC 34489</strain>
    </source>
</reference>
<protein>
    <submittedName>
        <fullName evidence="1">Uncharacterized protein</fullName>
    </submittedName>
</protein>
<sequence>MLFASIRAASVRSPALAQQFSRRTLVSSSRRAQDAAVAASVSSAADKSMYLQSLLKEDDAEAAWNQPQVEMVSREVQFLTSDHESW</sequence>
<organism evidence="1 2">
    <name type="scientific">Coemansia interrupta</name>
    <dbReference type="NCBI Taxonomy" id="1126814"/>
    <lineage>
        <taxon>Eukaryota</taxon>
        <taxon>Fungi</taxon>
        <taxon>Fungi incertae sedis</taxon>
        <taxon>Zoopagomycota</taxon>
        <taxon>Kickxellomycotina</taxon>
        <taxon>Kickxellomycetes</taxon>
        <taxon>Kickxellales</taxon>
        <taxon>Kickxellaceae</taxon>
        <taxon>Coemansia</taxon>
    </lineage>
</organism>
<evidence type="ECO:0000313" key="2">
    <source>
        <dbReference type="Proteomes" id="UP001140172"/>
    </source>
</evidence>
<comment type="caution">
    <text evidence="1">The sequence shown here is derived from an EMBL/GenBank/DDBJ whole genome shotgun (WGS) entry which is preliminary data.</text>
</comment>
<evidence type="ECO:0000313" key="1">
    <source>
        <dbReference type="EMBL" id="KAJ2785331.1"/>
    </source>
</evidence>
<dbReference type="OrthoDB" id="5545225at2759"/>
<keyword evidence="2" id="KW-1185">Reference proteome</keyword>
<gene>
    <name evidence="1" type="ORF">GGI15_001952</name>
</gene>
<dbReference type="Proteomes" id="UP001140172">
    <property type="component" value="Unassembled WGS sequence"/>
</dbReference>
<name>A0A9W8HN53_9FUNG</name>
<dbReference type="AlphaFoldDB" id="A0A9W8HN53"/>